<dbReference type="InterPro" id="IPR047865">
    <property type="entry name" value="Ribosomal_uL10_bac_type"/>
</dbReference>
<accession>A0A2K9BKZ0</accession>
<dbReference type="GO" id="GO:0070180">
    <property type="term" value="F:large ribosomal subunit rRNA binding"/>
    <property type="evidence" value="ECO:0007669"/>
    <property type="project" value="UniProtKB-UniRule"/>
</dbReference>
<dbReference type="HAMAP" id="MF_00362">
    <property type="entry name" value="Ribosomal_uL10"/>
    <property type="match status" value="1"/>
</dbReference>
<gene>
    <name evidence="5" type="primary">rplJ</name>
    <name evidence="6" type="ORF">CXP39_03760</name>
</gene>
<evidence type="ECO:0000256" key="5">
    <source>
        <dbReference type="HAMAP-Rule" id="MF_00362"/>
    </source>
</evidence>
<dbReference type="InterPro" id="IPR022973">
    <property type="entry name" value="Ribosomal_uL10_bac"/>
</dbReference>
<dbReference type="NCBIfam" id="NF000955">
    <property type="entry name" value="PRK00099.1-1"/>
    <property type="match status" value="1"/>
</dbReference>
<dbReference type="GO" id="GO:1990904">
    <property type="term" value="C:ribonucleoprotein complex"/>
    <property type="evidence" value="ECO:0007669"/>
    <property type="project" value="UniProtKB-KW"/>
</dbReference>
<dbReference type="SUPFAM" id="SSF160369">
    <property type="entry name" value="Ribosomal protein L10-like"/>
    <property type="match status" value="1"/>
</dbReference>
<name>A0A2K9BKZ0_9MOLU</name>
<sequence>MSNTRPAHAKKAEIVEEIISKMQTAQGVAVAEYKHLTVAQMTEFRREALKQNIEVKVYKDSLVTRAAEKAGFNELTEFLTQQNVFIFSNDDAIAAAKLVSNFAKANSDMKLKAGIYEGKVMDTAAINEIASLPSKEELYSMFASGLIYPLRQFMLLTKAIAETKTN</sequence>
<dbReference type="Pfam" id="PF00466">
    <property type="entry name" value="Ribosomal_L10"/>
    <property type="match status" value="1"/>
</dbReference>
<dbReference type="EMBL" id="CP025257">
    <property type="protein sequence ID" value="AUF83881.1"/>
    <property type="molecule type" value="Genomic_DNA"/>
</dbReference>
<keyword evidence="5" id="KW-0699">rRNA-binding</keyword>
<dbReference type="Proteomes" id="UP000233419">
    <property type="component" value="Chromosome"/>
</dbReference>
<dbReference type="CDD" id="cd05797">
    <property type="entry name" value="Ribosomal_L10"/>
    <property type="match status" value="1"/>
</dbReference>
<reference evidence="6 7" key="1">
    <citation type="submission" date="2017-12" db="EMBL/GenBank/DDBJ databases">
        <title>Mesoplasma syrphidae YJS, Complete Genome.</title>
        <authorList>
            <person name="Knight T.F."/>
            <person name="Citino T."/>
            <person name="Rubinstein R."/>
            <person name="Neuschaefer Z."/>
        </authorList>
    </citation>
    <scope>NUCLEOTIDE SEQUENCE [LARGE SCALE GENOMIC DNA]</scope>
    <source>
        <strain evidence="6 7">YJS</strain>
    </source>
</reference>
<keyword evidence="7" id="KW-1185">Reference proteome</keyword>
<evidence type="ECO:0000256" key="4">
    <source>
        <dbReference type="ARBA" id="ARBA00035202"/>
    </source>
</evidence>
<dbReference type="KEGG" id="msyr:CXP39_03760"/>
<evidence type="ECO:0000313" key="7">
    <source>
        <dbReference type="Proteomes" id="UP000233419"/>
    </source>
</evidence>
<keyword evidence="2 5" id="KW-0689">Ribosomal protein</keyword>
<evidence type="ECO:0000256" key="3">
    <source>
        <dbReference type="ARBA" id="ARBA00023274"/>
    </source>
</evidence>
<dbReference type="PANTHER" id="PTHR11560">
    <property type="entry name" value="39S RIBOSOMAL PROTEIN L10, MITOCHONDRIAL"/>
    <property type="match status" value="1"/>
</dbReference>
<protein>
    <recommendedName>
        <fullName evidence="4 5">Large ribosomal subunit protein uL10</fullName>
    </recommendedName>
</protein>
<dbReference type="GO" id="GO:0005840">
    <property type="term" value="C:ribosome"/>
    <property type="evidence" value="ECO:0007669"/>
    <property type="project" value="UniProtKB-KW"/>
</dbReference>
<dbReference type="GO" id="GO:0006412">
    <property type="term" value="P:translation"/>
    <property type="evidence" value="ECO:0007669"/>
    <property type="project" value="UniProtKB-UniRule"/>
</dbReference>
<organism evidence="6 7">
    <name type="scientific">Mesoplasma syrphidae</name>
    <dbReference type="NCBI Taxonomy" id="225999"/>
    <lineage>
        <taxon>Bacteria</taxon>
        <taxon>Bacillati</taxon>
        <taxon>Mycoplasmatota</taxon>
        <taxon>Mollicutes</taxon>
        <taxon>Entomoplasmatales</taxon>
        <taxon>Entomoplasmataceae</taxon>
        <taxon>Mesoplasma</taxon>
    </lineage>
</organism>
<comment type="function">
    <text evidence="5">Forms part of the ribosomal stalk, playing a central role in the interaction of the ribosome with GTP-bound translation factors.</text>
</comment>
<evidence type="ECO:0000313" key="6">
    <source>
        <dbReference type="EMBL" id="AUF83881.1"/>
    </source>
</evidence>
<dbReference type="RefSeq" id="WP_027048265.1">
    <property type="nucleotide sequence ID" value="NZ_CP025257.1"/>
</dbReference>
<dbReference type="InterPro" id="IPR043141">
    <property type="entry name" value="Ribosomal_uL10-like_sf"/>
</dbReference>
<proteinExistence type="inferred from homology"/>
<keyword evidence="3 5" id="KW-0687">Ribonucleoprotein</keyword>
<keyword evidence="5" id="KW-0694">RNA-binding</keyword>
<evidence type="ECO:0000256" key="1">
    <source>
        <dbReference type="ARBA" id="ARBA00008889"/>
    </source>
</evidence>
<comment type="subunit">
    <text evidence="5">Part of the ribosomal stalk of the 50S ribosomal subunit. The N-terminus interacts with L11 and the large rRNA to form the base of the stalk. The C-terminus forms an elongated spine to which L12 dimers bind in a sequential fashion forming a multimeric L10(L12)X complex.</text>
</comment>
<evidence type="ECO:0000256" key="2">
    <source>
        <dbReference type="ARBA" id="ARBA00022980"/>
    </source>
</evidence>
<dbReference type="OrthoDB" id="9808307at2"/>
<comment type="similarity">
    <text evidence="1 5">Belongs to the universal ribosomal protein uL10 family.</text>
</comment>
<dbReference type="Gene3D" id="3.30.70.1730">
    <property type="match status" value="1"/>
</dbReference>
<dbReference type="AlphaFoldDB" id="A0A2K9BKZ0"/>
<dbReference type="InterPro" id="IPR001790">
    <property type="entry name" value="Ribosomal_uL10"/>
</dbReference>